<proteinExistence type="predicted"/>
<name>A0A843U121_COLES</name>
<keyword evidence="2" id="KW-1185">Reference proteome</keyword>
<comment type="caution">
    <text evidence="1">The sequence shown here is derived from an EMBL/GenBank/DDBJ whole genome shotgun (WGS) entry which is preliminary data.</text>
</comment>
<accession>A0A843U121</accession>
<sequence length="32" mass="3734">MEGEIFKFWKDTSQFRNPSFLVTIGLLDTLVT</sequence>
<dbReference type="AlphaFoldDB" id="A0A843U121"/>
<organism evidence="1 2">
    <name type="scientific">Colocasia esculenta</name>
    <name type="common">Wild taro</name>
    <name type="synonym">Arum esculentum</name>
    <dbReference type="NCBI Taxonomy" id="4460"/>
    <lineage>
        <taxon>Eukaryota</taxon>
        <taxon>Viridiplantae</taxon>
        <taxon>Streptophyta</taxon>
        <taxon>Embryophyta</taxon>
        <taxon>Tracheophyta</taxon>
        <taxon>Spermatophyta</taxon>
        <taxon>Magnoliopsida</taxon>
        <taxon>Liliopsida</taxon>
        <taxon>Araceae</taxon>
        <taxon>Aroideae</taxon>
        <taxon>Colocasieae</taxon>
        <taxon>Colocasia</taxon>
    </lineage>
</organism>
<evidence type="ECO:0000313" key="1">
    <source>
        <dbReference type="EMBL" id="MQL75293.1"/>
    </source>
</evidence>
<dbReference type="EMBL" id="NMUH01000244">
    <property type="protein sequence ID" value="MQL75293.1"/>
    <property type="molecule type" value="Genomic_DNA"/>
</dbReference>
<gene>
    <name evidence="1" type="ORF">Taro_007677</name>
</gene>
<reference evidence="1" key="1">
    <citation type="submission" date="2017-07" db="EMBL/GenBank/DDBJ databases">
        <title>Taro Niue Genome Assembly and Annotation.</title>
        <authorList>
            <person name="Atibalentja N."/>
            <person name="Keating K."/>
            <person name="Fields C.J."/>
        </authorList>
    </citation>
    <scope>NUCLEOTIDE SEQUENCE</scope>
    <source>
        <strain evidence="1">Niue_2</strain>
        <tissue evidence="1">Leaf</tissue>
    </source>
</reference>
<dbReference type="Proteomes" id="UP000652761">
    <property type="component" value="Unassembled WGS sequence"/>
</dbReference>
<protein>
    <submittedName>
        <fullName evidence="1">Uncharacterized protein</fullName>
    </submittedName>
</protein>
<evidence type="ECO:0000313" key="2">
    <source>
        <dbReference type="Proteomes" id="UP000652761"/>
    </source>
</evidence>